<reference evidence="2 3" key="1">
    <citation type="submission" date="2021-08" db="EMBL/GenBank/DDBJ databases">
        <title>Draft Genome Sequence of Phanerochaete sordida strain YK-624.</title>
        <authorList>
            <person name="Mori T."/>
            <person name="Dohra H."/>
            <person name="Suzuki T."/>
            <person name="Kawagishi H."/>
            <person name="Hirai H."/>
        </authorList>
    </citation>
    <scope>NUCLEOTIDE SEQUENCE [LARGE SCALE GENOMIC DNA]</scope>
    <source>
        <strain evidence="2 3">YK-624</strain>
    </source>
</reference>
<dbReference type="EMBL" id="BPQB01000022">
    <property type="protein sequence ID" value="GJE91603.1"/>
    <property type="molecule type" value="Genomic_DNA"/>
</dbReference>
<dbReference type="OrthoDB" id="2841294at2759"/>
<keyword evidence="3" id="KW-1185">Reference proteome</keyword>
<protein>
    <submittedName>
        <fullName evidence="2">Uncharacterized protein</fullName>
    </submittedName>
</protein>
<accession>A0A9P3LEK2</accession>
<evidence type="ECO:0000256" key="1">
    <source>
        <dbReference type="SAM" id="SignalP"/>
    </source>
</evidence>
<dbReference type="Proteomes" id="UP000703269">
    <property type="component" value="Unassembled WGS sequence"/>
</dbReference>
<evidence type="ECO:0000313" key="3">
    <source>
        <dbReference type="Proteomes" id="UP000703269"/>
    </source>
</evidence>
<dbReference type="Pfam" id="PF19271">
    <property type="entry name" value="Nis1"/>
    <property type="match status" value="1"/>
</dbReference>
<comment type="caution">
    <text evidence="2">The sequence shown here is derived from an EMBL/GenBank/DDBJ whole genome shotgun (WGS) entry which is preliminary data.</text>
</comment>
<keyword evidence="1" id="KW-0732">Signal</keyword>
<feature type="chain" id="PRO_5040499917" evidence="1">
    <location>
        <begin position="17"/>
        <end position="149"/>
    </location>
</feature>
<evidence type="ECO:0000313" key="2">
    <source>
        <dbReference type="EMBL" id="GJE91603.1"/>
    </source>
</evidence>
<proteinExistence type="predicted"/>
<dbReference type="InterPro" id="IPR045469">
    <property type="entry name" value="Nis1"/>
</dbReference>
<dbReference type="AlphaFoldDB" id="A0A9P3LEK2"/>
<sequence>MKYFAVLAALATSALAQSIAIGAPVANSTVYPGQWVTVEVDKPDSLTGSTEVAVVLSTTPCPDAGCNAPGFDPSQRLGTVLYNGPYNPQFHPEAGVGKPPHQNFSVPIPSSYTPGEQIYLIATHVNLVGAGPFANLETKYITLDIVQAP</sequence>
<feature type="signal peptide" evidence="1">
    <location>
        <begin position="1"/>
        <end position="16"/>
    </location>
</feature>
<organism evidence="2 3">
    <name type="scientific">Phanerochaete sordida</name>
    <dbReference type="NCBI Taxonomy" id="48140"/>
    <lineage>
        <taxon>Eukaryota</taxon>
        <taxon>Fungi</taxon>
        <taxon>Dikarya</taxon>
        <taxon>Basidiomycota</taxon>
        <taxon>Agaricomycotina</taxon>
        <taxon>Agaricomycetes</taxon>
        <taxon>Polyporales</taxon>
        <taxon>Phanerochaetaceae</taxon>
        <taxon>Phanerochaete</taxon>
    </lineage>
</organism>
<gene>
    <name evidence="2" type="ORF">PsYK624_077530</name>
</gene>
<name>A0A9P3LEK2_9APHY</name>